<dbReference type="KEGG" id="bcom:BAUCODRAFT_60096"/>
<feature type="domain" description="GH16" evidence="1">
    <location>
        <begin position="41"/>
        <end position="278"/>
    </location>
</feature>
<evidence type="ECO:0000313" key="2">
    <source>
        <dbReference type="EMBL" id="EMC97835.1"/>
    </source>
</evidence>
<dbReference type="InterPro" id="IPR013320">
    <property type="entry name" value="ConA-like_dom_sf"/>
</dbReference>
<dbReference type="Proteomes" id="UP000011761">
    <property type="component" value="Unassembled WGS sequence"/>
</dbReference>
<dbReference type="SUPFAM" id="SSF49899">
    <property type="entry name" value="Concanavalin A-like lectins/glucanases"/>
    <property type="match status" value="1"/>
</dbReference>
<dbReference type="HOGENOM" id="CLU_040566_3_0_1"/>
<evidence type="ECO:0000259" key="1">
    <source>
        <dbReference type="PROSITE" id="PS51762"/>
    </source>
</evidence>
<evidence type="ECO:0000313" key="3">
    <source>
        <dbReference type="Proteomes" id="UP000011761"/>
    </source>
</evidence>
<dbReference type="RefSeq" id="XP_007674566.1">
    <property type="nucleotide sequence ID" value="XM_007676376.1"/>
</dbReference>
<reference evidence="2 3" key="1">
    <citation type="journal article" date="2012" name="PLoS Pathog.">
        <title>Diverse lifestyles and strategies of plant pathogenesis encoded in the genomes of eighteen Dothideomycetes fungi.</title>
        <authorList>
            <person name="Ohm R.A."/>
            <person name="Feau N."/>
            <person name="Henrissat B."/>
            <person name="Schoch C.L."/>
            <person name="Horwitz B.A."/>
            <person name="Barry K.W."/>
            <person name="Condon B.J."/>
            <person name="Copeland A.C."/>
            <person name="Dhillon B."/>
            <person name="Glaser F."/>
            <person name="Hesse C.N."/>
            <person name="Kosti I."/>
            <person name="LaButti K."/>
            <person name="Lindquist E.A."/>
            <person name="Lucas S."/>
            <person name="Salamov A.A."/>
            <person name="Bradshaw R.E."/>
            <person name="Ciuffetti L."/>
            <person name="Hamelin R.C."/>
            <person name="Kema G.H.J."/>
            <person name="Lawrence C."/>
            <person name="Scott J.A."/>
            <person name="Spatafora J.W."/>
            <person name="Turgeon B.G."/>
            <person name="de Wit P.J.G.M."/>
            <person name="Zhong S."/>
            <person name="Goodwin S.B."/>
            <person name="Grigoriev I.V."/>
        </authorList>
    </citation>
    <scope>NUCLEOTIDE SEQUENCE [LARGE SCALE GENOMIC DNA]</scope>
    <source>
        <strain evidence="2 3">UAMH 10762</strain>
    </source>
</reference>
<protein>
    <submittedName>
        <fullName evidence="2">Glycoside hydrolase family 16 protein</fullName>
    </submittedName>
</protein>
<dbReference type="Gene3D" id="2.60.120.200">
    <property type="match status" value="1"/>
</dbReference>
<dbReference type="AlphaFoldDB" id="M2NFQ5"/>
<feature type="non-terminal residue" evidence="2">
    <location>
        <position position="278"/>
    </location>
</feature>
<dbReference type="InterPro" id="IPR000757">
    <property type="entry name" value="Beta-glucanase-like"/>
</dbReference>
<dbReference type="GeneID" id="19115836"/>
<feature type="non-terminal residue" evidence="2">
    <location>
        <position position="1"/>
    </location>
</feature>
<dbReference type="Pfam" id="PF00722">
    <property type="entry name" value="Glyco_hydro_16"/>
    <property type="match status" value="1"/>
</dbReference>
<dbReference type="PANTHER" id="PTHR38121:SF5">
    <property type="entry name" value="GH16 DOMAIN-CONTAINING PROTEIN"/>
    <property type="match status" value="1"/>
</dbReference>
<dbReference type="OMA" id="FFYHNNS"/>
<sequence>LFTLPAATLALSSCNCGYTLNTTSLFTHAIQTDFTHPDASLTWTDSPSADWAVQVYNVSPTAARGPYGKAAELSTVLLNSSSSTLDLYVRSQLLPNTNGTLGSSDLRIPISEIATTRNDILYGTFRASIQFSSVPGTCGAFFFYHNDSQEIDMEVLSQQQQSARVNSNGTHPINLVNQSPVSVTQGYNDVGTVGFVPYNLPFDPTEGWHEYRFDWLPDRIDKFADGAWLTTFTEDVPNRAGGVHLSHWSNGDPGWSGGPPGGDAVVRVRWVEAYFNTT</sequence>
<dbReference type="EMBL" id="KB445553">
    <property type="protein sequence ID" value="EMC97835.1"/>
    <property type="molecule type" value="Genomic_DNA"/>
</dbReference>
<dbReference type="OrthoDB" id="25131at2759"/>
<accession>M2NFQ5</accession>
<dbReference type="GO" id="GO:0005975">
    <property type="term" value="P:carbohydrate metabolic process"/>
    <property type="evidence" value="ECO:0007669"/>
    <property type="project" value="InterPro"/>
</dbReference>
<keyword evidence="2" id="KW-0378">Hydrolase</keyword>
<dbReference type="PROSITE" id="PS51762">
    <property type="entry name" value="GH16_2"/>
    <property type="match status" value="1"/>
</dbReference>
<gene>
    <name evidence="2" type="ORF">BAUCODRAFT_60096</name>
</gene>
<dbReference type="GO" id="GO:0004553">
    <property type="term" value="F:hydrolase activity, hydrolyzing O-glycosyl compounds"/>
    <property type="evidence" value="ECO:0007669"/>
    <property type="project" value="InterPro"/>
</dbReference>
<keyword evidence="3" id="KW-1185">Reference proteome</keyword>
<organism evidence="2 3">
    <name type="scientific">Baudoinia panamericana (strain UAMH 10762)</name>
    <name type="common">Angels' share fungus</name>
    <name type="synonym">Baudoinia compniacensis (strain UAMH 10762)</name>
    <dbReference type="NCBI Taxonomy" id="717646"/>
    <lineage>
        <taxon>Eukaryota</taxon>
        <taxon>Fungi</taxon>
        <taxon>Dikarya</taxon>
        <taxon>Ascomycota</taxon>
        <taxon>Pezizomycotina</taxon>
        <taxon>Dothideomycetes</taxon>
        <taxon>Dothideomycetidae</taxon>
        <taxon>Mycosphaerellales</taxon>
        <taxon>Teratosphaeriaceae</taxon>
        <taxon>Baudoinia</taxon>
    </lineage>
</organism>
<dbReference type="eggNOG" id="ENOG502QWBR">
    <property type="taxonomic scope" value="Eukaryota"/>
</dbReference>
<name>M2NFQ5_BAUPA</name>
<dbReference type="PANTHER" id="PTHR38121">
    <property type="entry name" value="GH16 DOMAIN-CONTAINING PROTEIN"/>
    <property type="match status" value="1"/>
</dbReference>
<dbReference type="CDD" id="cd00413">
    <property type="entry name" value="Glyco_hydrolase_16"/>
    <property type="match status" value="1"/>
</dbReference>
<proteinExistence type="predicted"/>